<dbReference type="Proteomes" id="UP000321571">
    <property type="component" value="Unassembled WGS sequence"/>
</dbReference>
<organism evidence="5 6">
    <name type="scientific">Aeromicrobium terrae</name>
    <dbReference type="NCBI Taxonomy" id="2498846"/>
    <lineage>
        <taxon>Bacteria</taxon>
        <taxon>Bacillati</taxon>
        <taxon>Actinomycetota</taxon>
        <taxon>Actinomycetes</taxon>
        <taxon>Propionibacteriales</taxon>
        <taxon>Nocardioidaceae</taxon>
        <taxon>Aeromicrobium</taxon>
    </lineage>
</organism>
<dbReference type="OrthoDB" id="3199616at2"/>
<evidence type="ECO:0000256" key="2">
    <source>
        <dbReference type="ARBA" id="ARBA00022679"/>
    </source>
</evidence>
<accession>A0A5C8NFX5</accession>
<dbReference type="PANTHER" id="PTHR45947">
    <property type="entry name" value="SULFOQUINOVOSYL TRANSFERASE SQD2"/>
    <property type="match status" value="1"/>
</dbReference>
<dbReference type="EMBL" id="VDUX01000006">
    <property type="protein sequence ID" value="TXL57659.1"/>
    <property type="molecule type" value="Genomic_DNA"/>
</dbReference>
<evidence type="ECO:0000259" key="4">
    <source>
        <dbReference type="Pfam" id="PF13439"/>
    </source>
</evidence>
<feature type="domain" description="Glycosyltransferase subfamily 4-like N-terminal" evidence="4">
    <location>
        <begin position="24"/>
        <end position="171"/>
    </location>
</feature>
<keyword evidence="1" id="KW-0328">Glycosyltransferase</keyword>
<dbReference type="InterPro" id="IPR028098">
    <property type="entry name" value="Glyco_trans_4-like_N"/>
</dbReference>
<dbReference type="SUPFAM" id="SSF53756">
    <property type="entry name" value="UDP-Glycosyltransferase/glycogen phosphorylase"/>
    <property type="match status" value="1"/>
</dbReference>
<dbReference type="CDD" id="cd03801">
    <property type="entry name" value="GT4_PimA-like"/>
    <property type="match status" value="1"/>
</dbReference>
<evidence type="ECO:0000313" key="6">
    <source>
        <dbReference type="Proteomes" id="UP000321571"/>
    </source>
</evidence>
<sequence length="369" mass="41598">MRVLLVSPAYNDAGRFALLERVGAEHDLTLLTPEEIRTPAFGTMSARPTSPAVTVLANRPWRIGSRHLYRPDWREYRRARPDVVHVEYDPWTPEFWSAMLPLLLLHPRARWVIGTRKNTRHVPRGPLGWPERVLTRLGVARSTLVVAVSRAAENVYRRLGFTDQRIEVLHNVPIDKTVFDGRREEPTDEFRVGYVGSLLPHKGVEVLVAAVAELRERVGEHVRLDLVGRVHDPAFAEHAQRHDWTTFHGTLPNRELPDFLVTLDAFVMPSLVLPDHEEHDGVALLEAMAMRVPSIGSRSGIIPEIIEDGENGLLVDAGDVGQLADRLQELHDDRERADKLADTARHDALRRAGLSSLVAGWTDLYRSVA</sequence>
<keyword evidence="2 5" id="KW-0808">Transferase</keyword>
<dbReference type="PANTHER" id="PTHR45947:SF3">
    <property type="entry name" value="SULFOQUINOVOSYL TRANSFERASE SQD2"/>
    <property type="match status" value="1"/>
</dbReference>
<dbReference type="InterPro" id="IPR050194">
    <property type="entry name" value="Glycosyltransferase_grp1"/>
</dbReference>
<dbReference type="Pfam" id="PF13439">
    <property type="entry name" value="Glyco_transf_4"/>
    <property type="match status" value="1"/>
</dbReference>
<dbReference type="InterPro" id="IPR001296">
    <property type="entry name" value="Glyco_trans_1"/>
</dbReference>
<dbReference type="Pfam" id="PF00534">
    <property type="entry name" value="Glycos_transf_1"/>
    <property type="match status" value="1"/>
</dbReference>
<dbReference type="GO" id="GO:0016757">
    <property type="term" value="F:glycosyltransferase activity"/>
    <property type="evidence" value="ECO:0007669"/>
    <property type="project" value="UniProtKB-KW"/>
</dbReference>
<proteinExistence type="predicted"/>
<protein>
    <submittedName>
        <fullName evidence="5">Glycosyltransferase family 4 protein</fullName>
    </submittedName>
</protein>
<dbReference type="AlphaFoldDB" id="A0A5C8NFX5"/>
<keyword evidence="6" id="KW-1185">Reference proteome</keyword>
<feature type="domain" description="Glycosyl transferase family 1" evidence="3">
    <location>
        <begin position="182"/>
        <end position="346"/>
    </location>
</feature>
<evidence type="ECO:0000259" key="3">
    <source>
        <dbReference type="Pfam" id="PF00534"/>
    </source>
</evidence>
<dbReference type="GO" id="GO:1901137">
    <property type="term" value="P:carbohydrate derivative biosynthetic process"/>
    <property type="evidence" value="ECO:0007669"/>
    <property type="project" value="UniProtKB-ARBA"/>
</dbReference>
<dbReference type="Gene3D" id="3.40.50.2000">
    <property type="entry name" value="Glycogen Phosphorylase B"/>
    <property type="match status" value="2"/>
</dbReference>
<evidence type="ECO:0000313" key="5">
    <source>
        <dbReference type="EMBL" id="TXL57659.1"/>
    </source>
</evidence>
<comment type="caution">
    <text evidence="5">The sequence shown here is derived from an EMBL/GenBank/DDBJ whole genome shotgun (WGS) entry which is preliminary data.</text>
</comment>
<dbReference type="RefSeq" id="WP_147687184.1">
    <property type="nucleotide sequence ID" value="NZ_VDUX01000006.1"/>
</dbReference>
<gene>
    <name evidence="5" type="ORF">FHP06_12795</name>
</gene>
<reference evidence="5 6" key="1">
    <citation type="submission" date="2019-06" db="EMBL/GenBank/DDBJ databases">
        <title>Aeromicrobium sp. nov., isolated from a maize field.</title>
        <authorList>
            <person name="Lin S.-Y."/>
            <person name="Tsai C.-F."/>
            <person name="Young C.-C."/>
        </authorList>
    </citation>
    <scope>NUCLEOTIDE SEQUENCE [LARGE SCALE GENOMIC DNA]</scope>
    <source>
        <strain evidence="5 6">CC-CFT486</strain>
    </source>
</reference>
<name>A0A5C8NFX5_9ACTN</name>
<evidence type="ECO:0000256" key="1">
    <source>
        <dbReference type="ARBA" id="ARBA00022676"/>
    </source>
</evidence>